<sequence length="335" mass="34496">MSLPASSHSHQTAAHRLHSPNQMYGGGFDDGAGGGQFGGDAQFGGGGGQAFGNSNFGGDAFGGGNMSQGGGFAVDNNGPDAKGKQLNKQSLAPCTIKQLKNAPASGGDNGFSVDGKDLHQVTIVGLITHADEQNTNLQYTVDDGTDSINVKMWIDAATDEAAMEKRAQWREGAVVRVIGQMRAFNQVRSIVAFHIQPLTDFNEYTFHFIEVVHTHLRNTKGAAAEQGAPAAGAGMAGASMGVAGGMAGGMAPQGGAGFAPQAGFAANGAASTQDTVMKYFTSYAETDIGCTISDCVNAMAPQGVTDAQVRTAVEALVNEGHLYSTIDDEHYKATA</sequence>
<evidence type="ECO:0000313" key="10">
    <source>
        <dbReference type="EMBL" id="CAD8495804.1"/>
    </source>
</evidence>
<evidence type="ECO:0000256" key="2">
    <source>
        <dbReference type="ARBA" id="ARBA00007815"/>
    </source>
</evidence>
<dbReference type="PANTHER" id="PTHR13989:SF16">
    <property type="entry name" value="REPLICATION PROTEIN A2"/>
    <property type="match status" value="1"/>
</dbReference>
<dbReference type="GO" id="GO:0000781">
    <property type="term" value="C:chromosome, telomeric region"/>
    <property type="evidence" value="ECO:0007669"/>
    <property type="project" value="TreeGrafter"/>
</dbReference>
<dbReference type="GO" id="GO:0003697">
    <property type="term" value="F:single-stranded DNA binding"/>
    <property type="evidence" value="ECO:0007669"/>
    <property type="project" value="TreeGrafter"/>
</dbReference>
<proteinExistence type="inferred from homology"/>
<dbReference type="Gene3D" id="1.10.10.10">
    <property type="entry name" value="Winged helix-like DNA-binding domain superfamily/Winged helix DNA-binding domain"/>
    <property type="match status" value="1"/>
</dbReference>
<keyword evidence="3" id="KW-0227">DNA damage</keyword>
<evidence type="ECO:0000256" key="3">
    <source>
        <dbReference type="ARBA" id="ARBA00022763"/>
    </source>
</evidence>
<evidence type="ECO:0000256" key="5">
    <source>
        <dbReference type="ARBA" id="ARBA00023204"/>
    </source>
</evidence>
<keyword evidence="5" id="KW-0234">DNA repair</keyword>
<evidence type="ECO:0000256" key="7">
    <source>
        <dbReference type="SAM" id="MobiDB-lite"/>
    </source>
</evidence>
<dbReference type="SUPFAM" id="SSF46785">
    <property type="entry name" value="Winged helix' DNA-binding domain"/>
    <property type="match status" value="1"/>
</dbReference>
<dbReference type="InterPro" id="IPR036388">
    <property type="entry name" value="WH-like_DNA-bd_sf"/>
</dbReference>
<dbReference type="GO" id="GO:0006289">
    <property type="term" value="P:nucleotide-excision repair"/>
    <property type="evidence" value="ECO:0007669"/>
    <property type="project" value="TreeGrafter"/>
</dbReference>
<evidence type="ECO:0000256" key="1">
    <source>
        <dbReference type="ARBA" id="ARBA00004123"/>
    </source>
</evidence>
<feature type="compositionally biased region" description="Polar residues" evidence="7">
    <location>
        <begin position="1"/>
        <end position="12"/>
    </location>
</feature>
<dbReference type="Gene3D" id="2.40.50.140">
    <property type="entry name" value="Nucleic acid-binding proteins"/>
    <property type="match status" value="1"/>
</dbReference>
<organism evidence="10">
    <name type="scientific">Phaeocystis antarctica</name>
    <dbReference type="NCBI Taxonomy" id="33657"/>
    <lineage>
        <taxon>Eukaryota</taxon>
        <taxon>Haptista</taxon>
        <taxon>Haptophyta</taxon>
        <taxon>Prymnesiophyceae</taxon>
        <taxon>Phaeocystales</taxon>
        <taxon>Phaeocystaceae</taxon>
        <taxon>Phaeocystis</taxon>
    </lineage>
</organism>
<dbReference type="FunFam" id="2.40.50.140:FF:000184">
    <property type="entry name" value="replication protein A 32 kDa subunit A-like"/>
    <property type="match status" value="1"/>
</dbReference>
<dbReference type="CDD" id="cd04478">
    <property type="entry name" value="RPA2_DBD_D"/>
    <property type="match status" value="1"/>
</dbReference>
<dbReference type="SUPFAM" id="SSF50249">
    <property type="entry name" value="Nucleic acid-binding proteins"/>
    <property type="match status" value="1"/>
</dbReference>
<dbReference type="PANTHER" id="PTHR13989">
    <property type="entry name" value="REPLICATION PROTEIN A-RELATED"/>
    <property type="match status" value="1"/>
</dbReference>
<evidence type="ECO:0008006" key="11">
    <source>
        <dbReference type="Google" id="ProtNLM"/>
    </source>
</evidence>
<dbReference type="GO" id="GO:0006260">
    <property type="term" value="P:DNA replication"/>
    <property type="evidence" value="ECO:0007669"/>
    <property type="project" value="TreeGrafter"/>
</dbReference>
<dbReference type="AlphaFoldDB" id="A0A7S0HR69"/>
<dbReference type="GO" id="GO:0035861">
    <property type="term" value="C:site of double-strand break"/>
    <property type="evidence" value="ECO:0007669"/>
    <property type="project" value="TreeGrafter"/>
</dbReference>
<comment type="similarity">
    <text evidence="2">Belongs to the replication factor A protein 2 family.</text>
</comment>
<feature type="compositionally biased region" description="Gly residues" evidence="7">
    <location>
        <begin position="24"/>
        <end position="46"/>
    </location>
</feature>
<keyword evidence="6" id="KW-0539">Nucleus</keyword>
<dbReference type="InterPro" id="IPR040260">
    <property type="entry name" value="RFA2-like"/>
</dbReference>
<feature type="domain" description="Replication protein A C-terminal" evidence="9">
    <location>
        <begin position="215"/>
        <end position="329"/>
    </location>
</feature>
<reference evidence="10" key="1">
    <citation type="submission" date="2021-01" db="EMBL/GenBank/DDBJ databases">
        <authorList>
            <person name="Corre E."/>
            <person name="Pelletier E."/>
            <person name="Niang G."/>
            <person name="Scheremetjew M."/>
            <person name="Finn R."/>
            <person name="Kale V."/>
            <person name="Holt S."/>
            <person name="Cochrane G."/>
            <person name="Meng A."/>
            <person name="Brown T."/>
            <person name="Cohen L."/>
        </authorList>
    </citation>
    <scope>NUCLEOTIDE SEQUENCE</scope>
    <source>
        <strain evidence="10">CCMP1374</strain>
    </source>
</reference>
<evidence type="ECO:0000256" key="4">
    <source>
        <dbReference type="ARBA" id="ARBA00023125"/>
    </source>
</evidence>
<gene>
    <name evidence="10" type="ORF">PANT1444_LOCUS13645</name>
</gene>
<dbReference type="InterPro" id="IPR012340">
    <property type="entry name" value="NA-bd_OB-fold"/>
</dbReference>
<dbReference type="GO" id="GO:0000724">
    <property type="term" value="P:double-strand break repair via homologous recombination"/>
    <property type="evidence" value="ECO:0007669"/>
    <property type="project" value="TreeGrafter"/>
</dbReference>
<dbReference type="InterPro" id="IPR004365">
    <property type="entry name" value="NA-bd_OB_tRNA"/>
</dbReference>
<dbReference type="Pfam" id="PF01336">
    <property type="entry name" value="tRNA_anti-codon"/>
    <property type="match status" value="1"/>
</dbReference>
<evidence type="ECO:0000256" key="6">
    <source>
        <dbReference type="ARBA" id="ARBA00023242"/>
    </source>
</evidence>
<evidence type="ECO:0000259" key="9">
    <source>
        <dbReference type="Pfam" id="PF08784"/>
    </source>
</evidence>
<dbReference type="Pfam" id="PF08784">
    <property type="entry name" value="RPA_C"/>
    <property type="match status" value="1"/>
</dbReference>
<dbReference type="InterPro" id="IPR036390">
    <property type="entry name" value="WH_DNA-bd_sf"/>
</dbReference>
<feature type="region of interest" description="Disordered" evidence="7">
    <location>
        <begin position="1"/>
        <end position="46"/>
    </location>
</feature>
<dbReference type="GO" id="GO:0005662">
    <property type="term" value="C:DNA replication factor A complex"/>
    <property type="evidence" value="ECO:0007669"/>
    <property type="project" value="TreeGrafter"/>
</dbReference>
<comment type="subcellular location">
    <subcellularLocation>
        <location evidence="1">Nucleus</location>
    </subcellularLocation>
</comment>
<dbReference type="InterPro" id="IPR014892">
    <property type="entry name" value="RPA_C"/>
</dbReference>
<dbReference type="EMBL" id="HBEP01024072">
    <property type="protein sequence ID" value="CAD8495804.1"/>
    <property type="molecule type" value="Transcribed_RNA"/>
</dbReference>
<accession>A0A7S0HR69</accession>
<keyword evidence="4" id="KW-0238">DNA-binding</keyword>
<protein>
    <recommendedName>
        <fullName evidence="11">Replication protein A C-terminal domain-containing protein</fullName>
    </recommendedName>
</protein>
<feature type="domain" description="OB" evidence="8">
    <location>
        <begin position="121"/>
        <end position="198"/>
    </location>
</feature>
<evidence type="ECO:0000259" key="8">
    <source>
        <dbReference type="Pfam" id="PF01336"/>
    </source>
</evidence>
<name>A0A7S0HR69_9EUKA</name>